<dbReference type="GO" id="GO:0006355">
    <property type="term" value="P:regulation of DNA-templated transcription"/>
    <property type="evidence" value="ECO:0007669"/>
    <property type="project" value="InterPro"/>
</dbReference>
<reference evidence="1 2" key="1">
    <citation type="submission" date="2016-10" db="EMBL/GenBank/DDBJ databases">
        <authorList>
            <person name="de Groot N.N."/>
        </authorList>
    </citation>
    <scope>NUCLEOTIDE SEQUENCE [LARGE SCALE GENOMIC DNA]</scope>
    <source>
        <strain evidence="1 2">DSM 19113</strain>
    </source>
</reference>
<organism evidence="1 2">
    <name type="scientific">Fructobacillus durionis</name>
    <dbReference type="NCBI Taxonomy" id="283737"/>
    <lineage>
        <taxon>Bacteria</taxon>
        <taxon>Bacillati</taxon>
        <taxon>Bacillota</taxon>
        <taxon>Bacilli</taxon>
        <taxon>Lactobacillales</taxon>
        <taxon>Lactobacillaceae</taxon>
        <taxon>Fructobacillus</taxon>
    </lineage>
</organism>
<dbReference type="InterPro" id="IPR013321">
    <property type="entry name" value="Arc_rbn_hlx_hlx"/>
</dbReference>
<keyword evidence="2" id="KW-1185">Reference proteome</keyword>
<sequence length="84" mass="9789">MTTQIQINLDSRDKVSFDRLCEKLGMTAEDAFQNFVIKSLDVGNIPFKIEEPNERLKKALASRDFVTFKNPKDFLEYLNNDEDE</sequence>
<dbReference type="RefSeq" id="WP_091501304.1">
    <property type="nucleotide sequence ID" value="NZ_FOLI01000001.1"/>
</dbReference>
<dbReference type="AlphaFoldDB" id="A0A1I1E3E2"/>
<dbReference type="STRING" id="283737.SAMN05660453_0276"/>
<proteinExistence type="predicted"/>
<name>A0A1I1E3E2_9LACO</name>
<dbReference type="OrthoDB" id="9804867at2"/>
<protein>
    <submittedName>
        <fullName evidence="1">RelB antitoxin</fullName>
    </submittedName>
</protein>
<gene>
    <name evidence="1" type="ORF">SAMN05660453_0276</name>
</gene>
<dbReference type="Proteomes" id="UP000199376">
    <property type="component" value="Unassembled WGS sequence"/>
</dbReference>
<accession>A0A1I1E3E2</accession>
<dbReference type="Gene3D" id="1.10.1220.10">
    <property type="entry name" value="Met repressor-like"/>
    <property type="match status" value="1"/>
</dbReference>
<evidence type="ECO:0000313" key="1">
    <source>
        <dbReference type="EMBL" id="SFB81691.1"/>
    </source>
</evidence>
<dbReference type="EMBL" id="FOLI01000001">
    <property type="protein sequence ID" value="SFB81691.1"/>
    <property type="molecule type" value="Genomic_DNA"/>
</dbReference>
<evidence type="ECO:0000313" key="2">
    <source>
        <dbReference type="Proteomes" id="UP000199376"/>
    </source>
</evidence>